<organism evidence="1 2">
    <name type="scientific">Dyadobacter jejuensis</name>
    <dbReference type="NCBI Taxonomy" id="1082580"/>
    <lineage>
        <taxon>Bacteria</taxon>
        <taxon>Pseudomonadati</taxon>
        <taxon>Bacteroidota</taxon>
        <taxon>Cytophagia</taxon>
        <taxon>Cytophagales</taxon>
        <taxon>Spirosomataceae</taxon>
        <taxon>Dyadobacter</taxon>
    </lineage>
</organism>
<dbReference type="Proteomes" id="UP000245880">
    <property type="component" value="Unassembled WGS sequence"/>
</dbReference>
<keyword evidence="2" id="KW-1185">Reference proteome</keyword>
<evidence type="ECO:0000313" key="2">
    <source>
        <dbReference type="Proteomes" id="UP000245880"/>
    </source>
</evidence>
<dbReference type="OrthoDB" id="6400902at2"/>
<proteinExistence type="predicted"/>
<gene>
    <name evidence="1" type="ORF">CLV98_104440</name>
</gene>
<sequence length="369" mass="41869">MFNRERNAKMKWYDGFLKKLDTPLWVRLVLLYYMGISPGFAGNDLLLTHVFINPVDSLEKITITESQSENGLSNWFSQDVNRAVCTSEQCKMVNIRLFWDGVGNYQRFELIDNEPLTKTDHTSFDSEDYAKLNGILADANSIFRELGMEDLVVETDETIDGKTGATQKSLSEYVVSEAVYTCYTLWHIVYGPTQSRIKALIAERASEAYLRLALTNEDSIYPIWALGYVADHPGNSVPFFDRLLTQLTSSNETVASLAMEAIHPQALSKEGSQLAFVNQIPQLDDLKKLDMLWKLAEAETVYDQVLIQLLGYYQAGQLNATALGYVYKLFSAPNMANPIVYKNLERLLSDPNRYVANTTKKLLEKWTVD</sequence>
<dbReference type="RefSeq" id="WP_146202262.1">
    <property type="nucleotide sequence ID" value="NZ_QGDT01000004.1"/>
</dbReference>
<comment type="caution">
    <text evidence="1">The sequence shown here is derived from an EMBL/GenBank/DDBJ whole genome shotgun (WGS) entry which is preliminary data.</text>
</comment>
<evidence type="ECO:0000313" key="1">
    <source>
        <dbReference type="EMBL" id="PWJ58580.1"/>
    </source>
</evidence>
<dbReference type="EMBL" id="QGDT01000004">
    <property type="protein sequence ID" value="PWJ58580.1"/>
    <property type="molecule type" value="Genomic_DNA"/>
</dbReference>
<protein>
    <submittedName>
        <fullName evidence="1">Uncharacterized protein</fullName>
    </submittedName>
</protein>
<name>A0A316AP49_9BACT</name>
<reference evidence="1 2" key="1">
    <citation type="submission" date="2018-03" db="EMBL/GenBank/DDBJ databases">
        <title>Genomic Encyclopedia of Archaeal and Bacterial Type Strains, Phase II (KMG-II): from individual species to whole genera.</title>
        <authorList>
            <person name="Goeker M."/>
        </authorList>
    </citation>
    <scope>NUCLEOTIDE SEQUENCE [LARGE SCALE GENOMIC DNA]</scope>
    <source>
        <strain evidence="1 2">DSM 100346</strain>
    </source>
</reference>
<accession>A0A316AP49</accession>
<dbReference type="AlphaFoldDB" id="A0A316AP49"/>